<sequence>MSRARRLSDYALLSDRHGSALVADDGALDWCCLPRFDHGSCFARLLDGERGGALVVRAPDGDRLNGSQRYRDDTMVLETTVDCRGATVRFHDALLLGEDGASAPHQLARRVDCLAGRAELELRIAPRFDYGEVRPWLRCDDPRRAWAIGGDDALDVWAEAGVERIGDHELVVELGLDAGERSWLSLGMHAAAEAERRPPPADAAELERRLEATAAAWRRLAATLDRCPDATTRRSALILLALVYAPSGAIVAAPTTSLPEAEGGSRNWDYRYSWIRDSVFAGRTLARVGNEQAADRFERFALRSAAGHADELQVLFGIGGERRIEERELSLCGYGGARPVRVGNGAAEQAQLDTLGELVNLAWERHQRGRTPDGDEWRFLRSVADAAAARWRAPDRGIWEWRGPRRQLVHSKAACWAALDRGARLAEALGDGDAPTARWRRERDAVADAIARDGWDERRGAFVQAFGARELDAAALLLPVTGFVEWDDARMVGTADAIADALDDDGLVRRYDGDDGLPGREGAFLACSFWLSEALARQGRLDAAWRRYERALATASPTGLWSEQHDPAAGAPLGNYPQALTHLAQIGARLALHDAG</sequence>
<dbReference type="EMBL" id="JACHNU010000002">
    <property type="protein sequence ID" value="MBB4662386.1"/>
    <property type="molecule type" value="Genomic_DNA"/>
</dbReference>
<dbReference type="AlphaFoldDB" id="A0A840IC30"/>
<dbReference type="RefSeq" id="WP_183341539.1">
    <property type="nucleotide sequence ID" value="NZ_JACHNU010000002.1"/>
</dbReference>
<evidence type="ECO:0000313" key="4">
    <source>
        <dbReference type="Proteomes" id="UP000585272"/>
    </source>
</evidence>
<proteinExistence type="predicted"/>
<dbReference type="GO" id="GO:0005993">
    <property type="term" value="P:trehalose catabolic process"/>
    <property type="evidence" value="ECO:0007669"/>
    <property type="project" value="TreeGrafter"/>
</dbReference>
<reference evidence="3 4" key="1">
    <citation type="submission" date="2020-08" db="EMBL/GenBank/DDBJ databases">
        <title>Genomic Encyclopedia of Archaeal and Bacterial Type Strains, Phase II (KMG-II): from individual species to whole genera.</title>
        <authorList>
            <person name="Goeker M."/>
        </authorList>
    </citation>
    <scope>NUCLEOTIDE SEQUENCE [LARGE SCALE GENOMIC DNA]</scope>
    <source>
        <strain evidence="3 4">DSM 23288</strain>
    </source>
</reference>
<organism evidence="3 4">
    <name type="scientific">Conexibacter arvalis</name>
    <dbReference type="NCBI Taxonomy" id="912552"/>
    <lineage>
        <taxon>Bacteria</taxon>
        <taxon>Bacillati</taxon>
        <taxon>Actinomycetota</taxon>
        <taxon>Thermoleophilia</taxon>
        <taxon>Solirubrobacterales</taxon>
        <taxon>Conexibacteraceae</taxon>
        <taxon>Conexibacter</taxon>
    </lineage>
</organism>
<evidence type="ECO:0000259" key="1">
    <source>
        <dbReference type="Pfam" id="PF00723"/>
    </source>
</evidence>
<dbReference type="Pfam" id="PF19291">
    <property type="entry name" value="TREH_N"/>
    <property type="match status" value="1"/>
</dbReference>
<dbReference type="PANTHER" id="PTHR31616:SF10">
    <property type="entry name" value="TREHALASE"/>
    <property type="match status" value="1"/>
</dbReference>
<dbReference type="SUPFAM" id="SSF48208">
    <property type="entry name" value="Six-hairpin glycosidases"/>
    <property type="match status" value="1"/>
</dbReference>
<dbReference type="InterPro" id="IPR045582">
    <property type="entry name" value="Trehalase-like_N"/>
</dbReference>
<dbReference type="Gene3D" id="1.50.10.10">
    <property type="match status" value="1"/>
</dbReference>
<dbReference type="InterPro" id="IPR012341">
    <property type="entry name" value="6hp_glycosidase-like_sf"/>
</dbReference>
<comment type="caution">
    <text evidence="3">The sequence shown here is derived from an EMBL/GenBank/DDBJ whole genome shotgun (WGS) entry which is preliminary data.</text>
</comment>
<keyword evidence="4" id="KW-1185">Reference proteome</keyword>
<dbReference type="Proteomes" id="UP000585272">
    <property type="component" value="Unassembled WGS sequence"/>
</dbReference>
<dbReference type="InterPro" id="IPR011613">
    <property type="entry name" value="GH15-like"/>
</dbReference>
<evidence type="ECO:0000313" key="3">
    <source>
        <dbReference type="EMBL" id="MBB4662386.1"/>
    </source>
</evidence>
<name>A0A840IC30_9ACTN</name>
<feature type="domain" description="GH15-like" evidence="1">
    <location>
        <begin position="234"/>
        <end position="587"/>
    </location>
</feature>
<feature type="domain" description="Trehalase-like N-terminal" evidence="2">
    <location>
        <begin position="4"/>
        <end position="137"/>
    </location>
</feature>
<protein>
    <submittedName>
        <fullName evidence="3">GH15 family glucan-1,4-alpha-glucosidase</fullName>
    </submittedName>
</protein>
<gene>
    <name evidence="3" type="ORF">BDZ31_001972</name>
</gene>
<dbReference type="PANTHER" id="PTHR31616">
    <property type="entry name" value="TREHALASE"/>
    <property type="match status" value="1"/>
</dbReference>
<dbReference type="GO" id="GO:0015927">
    <property type="term" value="F:trehalase activity"/>
    <property type="evidence" value="ECO:0007669"/>
    <property type="project" value="TreeGrafter"/>
</dbReference>
<dbReference type="Pfam" id="PF00723">
    <property type="entry name" value="Glyco_hydro_15"/>
    <property type="match status" value="1"/>
</dbReference>
<evidence type="ECO:0000259" key="2">
    <source>
        <dbReference type="Pfam" id="PF19291"/>
    </source>
</evidence>
<dbReference type="InterPro" id="IPR008928">
    <property type="entry name" value="6-hairpin_glycosidase_sf"/>
</dbReference>
<accession>A0A840IC30</accession>